<evidence type="ECO:0008006" key="3">
    <source>
        <dbReference type="Google" id="ProtNLM"/>
    </source>
</evidence>
<accession>A0A4Y2KDR7</accession>
<dbReference type="AlphaFoldDB" id="A0A4Y2KDR7"/>
<proteinExistence type="predicted"/>
<evidence type="ECO:0000313" key="2">
    <source>
        <dbReference type="Proteomes" id="UP000499080"/>
    </source>
</evidence>
<dbReference type="OrthoDB" id="7635258at2759"/>
<dbReference type="Pfam" id="PF14223">
    <property type="entry name" value="Retrotran_gag_2"/>
    <property type="match status" value="1"/>
</dbReference>
<evidence type="ECO:0000313" key="1">
    <source>
        <dbReference type="EMBL" id="GBM99542.1"/>
    </source>
</evidence>
<reference evidence="1 2" key="1">
    <citation type="journal article" date="2019" name="Sci. Rep.">
        <title>Orb-weaving spider Araneus ventricosus genome elucidates the spidroin gene catalogue.</title>
        <authorList>
            <person name="Kono N."/>
            <person name="Nakamura H."/>
            <person name="Ohtoshi R."/>
            <person name="Moran D.A.P."/>
            <person name="Shinohara A."/>
            <person name="Yoshida Y."/>
            <person name="Fujiwara M."/>
            <person name="Mori M."/>
            <person name="Tomita M."/>
            <person name="Arakawa K."/>
        </authorList>
    </citation>
    <scope>NUCLEOTIDE SEQUENCE [LARGE SCALE GENOMIC DNA]</scope>
</reference>
<dbReference type="Proteomes" id="UP000499080">
    <property type="component" value="Unassembled WGS sequence"/>
</dbReference>
<dbReference type="EMBL" id="BGPR01004425">
    <property type="protein sequence ID" value="GBM99542.1"/>
    <property type="molecule type" value="Genomic_DNA"/>
</dbReference>
<keyword evidence="2" id="KW-1185">Reference proteome</keyword>
<protein>
    <recommendedName>
        <fullName evidence="3">Retrovirus-related Pol polyprotein from transposon TNT 1-94</fullName>
    </recommendedName>
</protein>
<comment type="caution">
    <text evidence="1">The sequence shown here is derived from an EMBL/GenBank/DDBJ whole genome shotgun (WGS) entry which is preliminary data.</text>
</comment>
<gene>
    <name evidence="1" type="ORF">AVEN_250611_1</name>
</gene>
<sequence length="122" mass="14053">MKEHIAQILELIAKLKAVGEEIKDHHIAALFVVSVPKSYDTLITALEARPENELTPELIKNKLTDEYNRLKEQASDRKLAQAFKANVTFKSHKQNKNDKFCTFCKTRSFKGILLSLKQELWI</sequence>
<organism evidence="1 2">
    <name type="scientific">Araneus ventricosus</name>
    <name type="common">Orbweaver spider</name>
    <name type="synonym">Epeira ventricosa</name>
    <dbReference type="NCBI Taxonomy" id="182803"/>
    <lineage>
        <taxon>Eukaryota</taxon>
        <taxon>Metazoa</taxon>
        <taxon>Ecdysozoa</taxon>
        <taxon>Arthropoda</taxon>
        <taxon>Chelicerata</taxon>
        <taxon>Arachnida</taxon>
        <taxon>Araneae</taxon>
        <taxon>Araneomorphae</taxon>
        <taxon>Entelegynae</taxon>
        <taxon>Araneoidea</taxon>
        <taxon>Araneidae</taxon>
        <taxon>Araneus</taxon>
    </lineage>
</organism>
<name>A0A4Y2KDR7_ARAVE</name>